<keyword evidence="7 8" id="KW-0472">Membrane</keyword>
<feature type="transmembrane region" description="Helical" evidence="8">
    <location>
        <begin position="224"/>
        <end position="245"/>
    </location>
</feature>
<reference evidence="10 11" key="1">
    <citation type="submission" date="2023-12" db="EMBL/GenBank/DDBJ databases">
        <title>the genome sequence of Hyalangium sp. s54d21.</title>
        <authorList>
            <person name="Zhang X."/>
        </authorList>
    </citation>
    <scope>NUCLEOTIDE SEQUENCE [LARGE SCALE GENOMIC DNA]</scope>
    <source>
        <strain evidence="11">s54d21</strain>
    </source>
</reference>
<dbReference type="GO" id="GO:0016757">
    <property type="term" value="F:glycosyltransferase activity"/>
    <property type="evidence" value="ECO:0007669"/>
    <property type="project" value="UniProtKB-KW"/>
</dbReference>
<organism evidence="10 11">
    <name type="scientific">Hyalangium rubrum</name>
    <dbReference type="NCBI Taxonomy" id="3103134"/>
    <lineage>
        <taxon>Bacteria</taxon>
        <taxon>Pseudomonadati</taxon>
        <taxon>Myxococcota</taxon>
        <taxon>Myxococcia</taxon>
        <taxon>Myxococcales</taxon>
        <taxon>Cystobacterineae</taxon>
        <taxon>Archangiaceae</taxon>
        <taxon>Hyalangium</taxon>
    </lineage>
</organism>
<keyword evidence="2" id="KW-1003">Cell membrane</keyword>
<protein>
    <submittedName>
        <fullName evidence="10">Glycosyltransferase family 39 protein</fullName>
        <ecNumber evidence="10">2.4.-.-</ecNumber>
    </submittedName>
</protein>
<dbReference type="EMBL" id="JAXIVS010000017">
    <property type="protein sequence ID" value="MDY7231999.1"/>
    <property type="molecule type" value="Genomic_DNA"/>
</dbReference>
<name>A0ABU5HFR9_9BACT</name>
<dbReference type="Pfam" id="PF13231">
    <property type="entry name" value="PMT_2"/>
    <property type="match status" value="1"/>
</dbReference>
<evidence type="ECO:0000256" key="3">
    <source>
        <dbReference type="ARBA" id="ARBA00022676"/>
    </source>
</evidence>
<evidence type="ECO:0000256" key="5">
    <source>
        <dbReference type="ARBA" id="ARBA00022692"/>
    </source>
</evidence>
<feature type="transmembrane region" description="Helical" evidence="8">
    <location>
        <begin position="252"/>
        <end position="270"/>
    </location>
</feature>
<evidence type="ECO:0000256" key="7">
    <source>
        <dbReference type="ARBA" id="ARBA00023136"/>
    </source>
</evidence>
<feature type="domain" description="Glycosyltransferase RgtA/B/C/D-like" evidence="9">
    <location>
        <begin position="55"/>
        <end position="195"/>
    </location>
</feature>
<evidence type="ECO:0000256" key="2">
    <source>
        <dbReference type="ARBA" id="ARBA00022475"/>
    </source>
</evidence>
<dbReference type="PANTHER" id="PTHR33908:SF11">
    <property type="entry name" value="MEMBRANE PROTEIN"/>
    <property type="match status" value="1"/>
</dbReference>
<dbReference type="InterPro" id="IPR050297">
    <property type="entry name" value="LipidA_mod_glycosyltrf_83"/>
</dbReference>
<feature type="transmembrane region" description="Helical" evidence="8">
    <location>
        <begin position="59"/>
        <end position="85"/>
    </location>
</feature>
<evidence type="ECO:0000256" key="8">
    <source>
        <dbReference type="SAM" id="Phobius"/>
    </source>
</evidence>
<comment type="caution">
    <text evidence="10">The sequence shown here is derived from an EMBL/GenBank/DDBJ whole genome shotgun (WGS) entry which is preliminary data.</text>
</comment>
<gene>
    <name evidence="10" type="ORF">SYV04_36765</name>
</gene>
<sequence length="452" mass="49306">MAVPLSSPTPGLKLCLVLLGAGVAARLALALGTDIYFDEAYYWQWSRHLDWGYYDHPPLIAWLIAALGIRPVALLCGLGTVAAVWGLARDVHGSREAAWRAAALWSVVPAAVLCGVWALPDTPLLLFWTLALWALWREKWVLAGLASGLALLSKYPAVLLALAFLATAVRMRRLPKGAWLTALLGVLLFLPVVVWNAQREWVGFAFQLKHGLGGTGGLKSLGEFLGGQLALGGPVLLPLALVYAVRGPREQFLLRAAAVVPLLFFGYAAVRTRGEANWPAAAYVAACVGVAGMRPAWFRAAAFSGLAVVLAVGSHLLFPLLRFERDVPLSRTHGWSALSALADPQRLFPTFDSRDLAIVYAPNYQLASQAARYAGVVVDTEGPGRMSQYDLWPKPIIIPGMDALWFSEGPPPPEELAWRFKDVEGPVELPVDFRGRRVHTFRIWRLRDALSE</sequence>
<dbReference type="PANTHER" id="PTHR33908">
    <property type="entry name" value="MANNOSYLTRANSFERASE YKCB-RELATED"/>
    <property type="match status" value="1"/>
</dbReference>
<proteinExistence type="predicted"/>
<keyword evidence="4 10" id="KW-0808">Transferase</keyword>
<keyword evidence="6 8" id="KW-1133">Transmembrane helix</keyword>
<keyword evidence="3 10" id="KW-0328">Glycosyltransferase</keyword>
<feature type="transmembrane region" description="Helical" evidence="8">
    <location>
        <begin position="300"/>
        <end position="321"/>
    </location>
</feature>
<evidence type="ECO:0000259" key="9">
    <source>
        <dbReference type="Pfam" id="PF13231"/>
    </source>
</evidence>
<evidence type="ECO:0000256" key="4">
    <source>
        <dbReference type="ARBA" id="ARBA00022679"/>
    </source>
</evidence>
<evidence type="ECO:0000256" key="1">
    <source>
        <dbReference type="ARBA" id="ARBA00004651"/>
    </source>
</evidence>
<evidence type="ECO:0000256" key="6">
    <source>
        <dbReference type="ARBA" id="ARBA00022989"/>
    </source>
</evidence>
<comment type="subcellular location">
    <subcellularLocation>
        <location evidence="1">Cell membrane</location>
        <topology evidence="1">Multi-pass membrane protein</topology>
    </subcellularLocation>
</comment>
<keyword evidence="11" id="KW-1185">Reference proteome</keyword>
<feature type="transmembrane region" description="Helical" evidence="8">
    <location>
        <begin position="140"/>
        <end position="165"/>
    </location>
</feature>
<accession>A0ABU5HFR9</accession>
<dbReference type="RefSeq" id="WP_321550714.1">
    <property type="nucleotide sequence ID" value="NZ_JAXIVS010000017.1"/>
</dbReference>
<dbReference type="InterPro" id="IPR038731">
    <property type="entry name" value="RgtA/B/C-like"/>
</dbReference>
<dbReference type="EC" id="2.4.-.-" evidence="10"/>
<feature type="transmembrane region" description="Helical" evidence="8">
    <location>
        <begin position="97"/>
        <end position="120"/>
    </location>
</feature>
<dbReference type="Proteomes" id="UP001291309">
    <property type="component" value="Unassembled WGS sequence"/>
</dbReference>
<keyword evidence="5 8" id="KW-0812">Transmembrane</keyword>
<evidence type="ECO:0000313" key="11">
    <source>
        <dbReference type="Proteomes" id="UP001291309"/>
    </source>
</evidence>
<feature type="transmembrane region" description="Helical" evidence="8">
    <location>
        <begin position="177"/>
        <end position="197"/>
    </location>
</feature>
<evidence type="ECO:0000313" key="10">
    <source>
        <dbReference type="EMBL" id="MDY7231999.1"/>
    </source>
</evidence>